<evidence type="ECO:0000313" key="1">
    <source>
        <dbReference type="EMBL" id="GGJ93843.1"/>
    </source>
</evidence>
<proteinExistence type="predicted"/>
<organism evidence="1 2">
    <name type="scientific">Pilimelia anulata</name>
    <dbReference type="NCBI Taxonomy" id="53371"/>
    <lineage>
        <taxon>Bacteria</taxon>
        <taxon>Bacillati</taxon>
        <taxon>Actinomycetota</taxon>
        <taxon>Actinomycetes</taxon>
        <taxon>Micromonosporales</taxon>
        <taxon>Micromonosporaceae</taxon>
        <taxon>Pilimelia</taxon>
    </lineage>
</organism>
<sequence length="62" mass="6660">MKNTTRTRRLHRLPTPAPCAACVGDGCHACDPTRDPLITTIRRHAADLAAEDTDGYGLGWAA</sequence>
<name>A0A8J3B3W3_9ACTN</name>
<comment type="caution">
    <text evidence="1">The sequence shown here is derived from an EMBL/GenBank/DDBJ whole genome shotgun (WGS) entry which is preliminary data.</text>
</comment>
<dbReference type="Proteomes" id="UP000649739">
    <property type="component" value="Unassembled WGS sequence"/>
</dbReference>
<dbReference type="AlphaFoldDB" id="A0A8J3B3W3"/>
<accession>A0A8J3B3W3</accession>
<evidence type="ECO:0000313" key="2">
    <source>
        <dbReference type="Proteomes" id="UP000649739"/>
    </source>
</evidence>
<protein>
    <submittedName>
        <fullName evidence="1">Uncharacterized protein</fullName>
    </submittedName>
</protein>
<reference evidence="1" key="2">
    <citation type="submission" date="2020-09" db="EMBL/GenBank/DDBJ databases">
        <authorList>
            <person name="Sun Q."/>
            <person name="Ohkuma M."/>
        </authorList>
    </citation>
    <scope>NUCLEOTIDE SEQUENCE</scope>
    <source>
        <strain evidence="1">JCM 3090</strain>
    </source>
</reference>
<reference evidence="1" key="1">
    <citation type="journal article" date="2014" name="Int. J. Syst. Evol. Microbiol.">
        <title>Complete genome sequence of Corynebacterium casei LMG S-19264T (=DSM 44701T), isolated from a smear-ripened cheese.</title>
        <authorList>
            <consortium name="US DOE Joint Genome Institute (JGI-PGF)"/>
            <person name="Walter F."/>
            <person name="Albersmeier A."/>
            <person name="Kalinowski J."/>
            <person name="Ruckert C."/>
        </authorList>
    </citation>
    <scope>NUCLEOTIDE SEQUENCE</scope>
    <source>
        <strain evidence="1">JCM 3090</strain>
    </source>
</reference>
<keyword evidence="2" id="KW-1185">Reference proteome</keyword>
<dbReference type="RefSeq" id="WP_189170214.1">
    <property type="nucleotide sequence ID" value="NZ_BMQB01000004.1"/>
</dbReference>
<gene>
    <name evidence="1" type="ORF">GCM10010123_24640</name>
</gene>
<dbReference type="EMBL" id="BMQB01000004">
    <property type="protein sequence ID" value="GGJ93843.1"/>
    <property type="molecule type" value="Genomic_DNA"/>
</dbReference>